<proteinExistence type="predicted"/>
<evidence type="ECO:0000313" key="2">
    <source>
        <dbReference type="Proteomes" id="UP000015104"/>
    </source>
</evidence>
<reference evidence="1" key="2">
    <citation type="submission" date="2015-06" db="UniProtKB">
        <authorList>
            <consortium name="EnsemblMetazoa"/>
        </authorList>
    </citation>
    <scope>IDENTIFICATION</scope>
</reference>
<dbReference type="EnsemblMetazoa" id="tetur30g02030.1">
    <property type="protein sequence ID" value="tetur30g02030.1"/>
    <property type="gene ID" value="tetur30g02030"/>
</dbReference>
<reference evidence="2" key="1">
    <citation type="submission" date="2011-08" db="EMBL/GenBank/DDBJ databases">
        <authorList>
            <person name="Rombauts S."/>
        </authorList>
    </citation>
    <scope>NUCLEOTIDE SEQUENCE</scope>
    <source>
        <strain evidence="2">London</strain>
    </source>
</reference>
<organism evidence="1 2">
    <name type="scientific">Tetranychus urticae</name>
    <name type="common">Two-spotted spider mite</name>
    <dbReference type="NCBI Taxonomy" id="32264"/>
    <lineage>
        <taxon>Eukaryota</taxon>
        <taxon>Metazoa</taxon>
        <taxon>Ecdysozoa</taxon>
        <taxon>Arthropoda</taxon>
        <taxon>Chelicerata</taxon>
        <taxon>Arachnida</taxon>
        <taxon>Acari</taxon>
        <taxon>Acariformes</taxon>
        <taxon>Trombidiformes</taxon>
        <taxon>Prostigmata</taxon>
        <taxon>Eleutherengona</taxon>
        <taxon>Raphignathae</taxon>
        <taxon>Tetranychoidea</taxon>
        <taxon>Tetranychidae</taxon>
        <taxon>Tetranychus</taxon>
    </lineage>
</organism>
<dbReference type="Proteomes" id="UP000015104">
    <property type="component" value="Unassembled WGS sequence"/>
</dbReference>
<evidence type="ECO:0000313" key="1">
    <source>
        <dbReference type="EnsemblMetazoa" id="tetur30g02030.1"/>
    </source>
</evidence>
<protein>
    <submittedName>
        <fullName evidence="1">Uncharacterized protein</fullName>
    </submittedName>
</protein>
<dbReference type="EMBL" id="CAEY01000872">
    <property type="status" value="NOT_ANNOTATED_CDS"/>
    <property type="molecule type" value="Genomic_DNA"/>
</dbReference>
<dbReference type="HOGENOM" id="CLU_2429908_0_0_1"/>
<sequence>MQKFEQIMYLPVERTFPFKAYHQSSTSSFALIIAYVSVLMSPKEWVKNTFGWARAEVLVNAVFLIYSSFIERRCRVFGHTSNISKFSSFLSNFFRSLKLCRP</sequence>
<accession>T1L0U9</accession>
<dbReference type="AlphaFoldDB" id="T1L0U9"/>
<keyword evidence="2" id="KW-1185">Reference proteome</keyword>
<name>T1L0U9_TETUR</name>